<dbReference type="InterPro" id="IPR014155">
    <property type="entry name" value="VirB11"/>
</dbReference>
<comment type="subcellular location">
    <subcellularLocation>
        <location evidence="2">Cytoplasm</location>
    </subcellularLocation>
</comment>
<dbReference type="PANTHER" id="PTHR30486:SF6">
    <property type="entry name" value="TYPE IV PILUS RETRACTATION ATPASE PILT"/>
    <property type="match status" value="1"/>
</dbReference>
<evidence type="ECO:0000256" key="2">
    <source>
        <dbReference type="RuleBase" id="RU366071"/>
    </source>
</evidence>
<sequence>MISGGANVYLETCLAPLHQHLAHDDVTDIYINRPGELWRETLGGSIERIDAPELTQELLLRLARQVAAVTAQGINREYPILSAALPSGERVQIIIPPATRGEIAIAIRKHGMAALRLEDYEARGAFDGVLIAGDKPEIRPAATSELHPMTILRDAVLARRNILISGGTSSGKTTFLNALLQEVPPDERLVLIEDTPELMITHANAVGLVTPRSALGEAAVGADDLLIASLRMRPDRIILGEIRGAEAVTFLRAVNTGHPGSLTSIHADSPTRAIDQLALLVLQTGIHMRWDDVITYIRRSLDLVVQLKRDARGRRVDEIMSCVTAI</sequence>
<keyword evidence="5" id="KW-1185">Reference proteome</keyword>
<keyword evidence="2" id="KW-0547">Nucleotide-binding</keyword>
<dbReference type="NCBIfam" id="TIGR02788">
    <property type="entry name" value="VirB11"/>
    <property type="match status" value="1"/>
</dbReference>
<evidence type="ECO:0000259" key="3">
    <source>
        <dbReference type="Pfam" id="PF00437"/>
    </source>
</evidence>
<dbReference type="RefSeq" id="WP_380910777.1">
    <property type="nucleotide sequence ID" value="NZ_JBHTLS010000120.1"/>
</dbReference>
<keyword evidence="2" id="KW-0067">ATP-binding</keyword>
<name>A0ABW3NXI5_9SPHN</name>
<dbReference type="Gene3D" id="3.40.50.300">
    <property type="entry name" value="P-loop containing nucleotide triphosphate hydrolases"/>
    <property type="match status" value="1"/>
</dbReference>
<dbReference type="PANTHER" id="PTHR30486">
    <property type="entry name" value="TWITCHING MOTILITY PROTEIN PILT"/>
    <property type="match status" value="1"/>
</dbReference>
<dbReference type="InterPro" id="IPR001482">
    <property type="entry name" value="T2SS/T4SS_dom"/>
</dbReference>
<protein>
    <recommendedName>
        <fullName evidence="2">Type IV secretion system protein</fullName>
    </recommendedName>
</protein>
<organism evidence="4 5">
    <name type="scientific">Sphingobium olei</name>
    <dbReference type="NCBI Taxonomy" id="420955"/>
    <lineage>
        <taxon>Bacteria</taxon>
        <taxon>Pseudomonadati</taxon>
        <taxon>Pseudomonadota</taxon>
        <taxon>Alphaproteobacteria</taxon>
        <taxon>Sphingomonadales</taxon>
        <taxon>Sphingomonadaceae</taxon>
        <taxon>Sphingobium</taxon>
    </lineage>
</organism>
<keyword evidence="2" id="KW-0963">Cytoplasm</keyword>
<proteinExistence type="inferred from homology"/>
<comment type="similarity">
    <text evidence="1 2">Belongs to the GSP E family.</text>
</comment>
<evidence type="ECO:0000313" key="5">
    <source>
        <dbReference type="Proteomes" id="UP001597203"/>
    </source>
</evidence>
<dbReference type="Proteomes" id="UP001597203">
    <property type="component" value="Unassembled WGS sequence"/>
</dbReference>
<accession>A0ABW3NXI5</accession>
<evidence type="ECO:0000313" key="4">
    <source>
        <dbReference type="EMBL" id="MFD1105171.1"/>
    </source>
</evidence>
<gene>
    <name evidence="4" type="primary">virB11</name>
    <name evidence="4" type="ORF">ACFQ24_09860</name>
</gene>
<comment type="function">
    <text evidence="2">Part of the Type IV secretion system.</text>
</comment>
<dbReference type="Pfam" id="PF00437">
    <property type="entry name" value="T2SSE"/>
    <property type="match status" value="1"/>
</dbReference>
<dbReference type="CDD" id="cd01130">
    <property type="entry name" value="VirB11-like_ATPase"/>
    <property type="match status" value="1"/>
</dbReference>
<dbReference type="InterPro" id="IPR027417">
    <property type="entry name" value="P-loop_NTPase"/>
</dbReference>
<dbReference type="Gene3D" id="3.30.450.90">
    <property type="match status" value="1"/>
</dbReference>
<dbReference type="EMBL" id="JBHTLS010000120">
    <property type="protein sequence ID" value="MFD1105171.1"/>
    <property type="molecule type" value="Genomic_DNA"/>
</dbReference>
<dbReference type="SUPFAM" id="SSF52540">
    <property type="entry name" value="P-loop containing nucleoside triphosphate hydrolases"/>
    <property type="match status" value="1"/>
</dbReference>
<comment type="caution">
    <text evidence="4">The sequence shown here is derived from an EMBL/GenBank/DDBJ whole genome shotgun (WGS) entry which is preliminary data.</text>
</comment>
<dbReference type="InterPro" id="IPR050921">
    <property type="entry name" value="T4SS_GSP_E_ATPase"/>
</dbReference>
<evidence type="ECO:0000256" key="1">
    <source>
        <dbReference type="ARBA" id="ARBA00006611"/>
    </source>
</evidence>
<reference evidence="5" key="1">
    <citation type="journal article" date="2019" name="Int. J. Syst. Evol. Microbiol.">
        <title>The Global Catalogue of Microorganisms (GCM) 10K type strain sequencing project: providing services to taxonomists for standard genome sequencing and annotation.</title>
        <authorList>
            <consortium name="The Broad Institute Genomics Platform"/>
            <consortium name="The Broad Institute Genome Sequencing Center for Infectious Disease"/>
            <person name="Wu L."/>
            <person name="Ma J."/>
        </authorList>
    </citation>
    <scope>NUCLEOTIDE SEQUENCE [LARGE SCALE GENOMIC DNA]</scope>
    <source>
        <strain evidence="5">CCUG 54329</strain>
    </source>
</reference>
<feature type="domain" description="Bacterial type II secretion system protein E" evidence="3">
    <location>
        <begin position="17"/>
        <end position="309"/>
    </location>
</feature>